<proteinExistence type="predicted"/>
<evidence type="ECO:0000259" key="7">
    <source>
        <dbReference type="PROSITE" id="PS50200"/>
    </source>
</evidence>
<feature type="region of interest" description="Disordered" evidence="6">
    <location>
        <begin position="270"/>
        <end position="294"/>
    </location>
</feature>
<keyword evidence="1" id="KW-0808">Transferase</keyword>
<evidence type="ECO:0000256" key="1">
    <source>
        <dbReference type="ARBA" id="ARBA00022679"/>
    </source>
</evidence>
<keyword evidence="3" id="KW-0479">Metal-binding</keyword>
<name>A0A1I8FAU0_9PLAT</name>
<dbReference type="GO" id="GO:0008270">
    <property type="term" value="F:zinc ion binding"/>
    <property type="evidence" value="ECO:0007669"/>
    <property type="project" value="UniProtKB-KW"/>
</dbReference>
<dbReference type="Proteomes" id="UP000095280">
    <property type="component" value="Unplaced"/>
</dbReference>
<evidence type="ECO:0000313" key="9">
    <source>
        <dbReference type="WBParaSite" id="maker-unitig_25844-snap-gene-0.2-mRNA-1"/>
    </source>
</evidence>
<dbReference type="GO" id="GO:0004143">
    <property type="term" value="F:ATP-dependent diacylglycerol kinase activity"/>
    <property type="evidence" value="ECO:0007669"/>
    <property type="project" value="InterPro"/>
</dbReference>
<feature type="compositionally biased region" description="Polar residues" evidence="6">
    <location>
        <begin position="270"/>
        <end position="282"/>
    </location>
</feature>
<evidence type="ECO:0000256" key="5">
    <source>
        <dbReference type="ARBA" id="ARBA00022840"/>
    </source>
</evidence>
<organism evidence="8 9">
    <name type="scientific">Macrostomum lignano</name>
    <dbReference type="NCBI Taxonomy" id="282301"/>
    <lineage>
        <taxon>Eukaryota</taxon>
        <taxon>Metazoa</taxon>
        <taxon>Spiralia</taxon>
        <taxon>Lophotrochozoa</taxon>
        <taxon>Platyhelminthes</taxon>
        <taxon>Rhabditophora</taxon>
        <taxon>Macrostomorpha</taxon>
        <taxon>Macrostomida</taxon>
        <taxon>Macrostomidae</taxon>
        <taxon>Macrostomum</taxon>
    </lineage>
</organism>
<accession>A0A1I8FAU0</accession>
<keyword evidence="3" id="KW-0862">Zinc</keyword>
<keyword evidence="2" id="KW-0547">Nucleotide-binding</keyword>
<evidence type="ECO:0000256" key="4">
    <source>
        <dbReference type="ARBA" id="ARBA00022777"/>
    </source>
</evidence>
<keyword evidence="3" id="KW-0863">Zinc-finger</keyword>
<protein>
    <submittedName>
        <fullName evidence="9">DAGKa domain-containing protein</fullName>
    </submittedName>
</protein>
<dbReference type="AlphaFoldDB" id="A0A1I8FAU0"/>
<sequence length="294" mass="32373">YVTVTKETTAQETIVYALKKFGRGKLDASQLDLVEVSLDKQVSERTLAQRRETAAAVALGSTCSRVIDPRYTGLALYVGNLKTGMSQRVYEKILMEKLGSAAWTKSARGGCQMLQLSPMAIVPLAPATICPGAALGSGYYSGQEYPLNILRDVAEAEVVTLDRWTVIFHPEEKEKDETKVQLQYESNAANTNEDNASIFVMNNYFGIGVYFKMSVRKMMSKGSCKDLHRQIIVEVDGKVIDLPPLEGIIILKHSVLGQRGRIVGHREGRQISTGRTTGTASLKWSARHRHGAHG</sequence>
<keyword evidence="4" id="KW-0418">Kinase</keyword>
<evidence type="ECO:0000256" key="2">
    <source>
        <dbReference type="ARBA" id="ARBA00022741"/>
    </source>
</evidence>
<dbReference type="PANTHER" id="PTHR11255">
    <property type="entry name" value="DIACYLGLYCEROL KINASE"/>
    <property type="match status" value="1"/>
</dbReference>
<feature type="domain" description="Ras-associating" evidence="7">
    <location>
        <begin position="1"/>
        <end position="47"/>
    </location>
</feature>
<keyword evidence="8" id="KW-1185">Reference proteome</keyword>
<evidence type="ECO:0000313" key="8">
    <source>
        <dbReference type="Proteomes" id="UP000095280"/>
    </source>
</evidence>
<keyword evidence="5" id="KW-0067">ATP-binding</keyword>
<dbReference type="GO" id="GO:0016020">
    <property type="term" value="C:membrane"/>
    <property type="evidence" value="ECO:0007669"/>
    <property type="project" value="UniProtKB-SubCell"/>
</dbReference>
<dbReference type="PANTHER" id="PTHR11255:SF54">
    <property type="entry name" value="DIACYLGLYCEROL KINASE THETA"/>
    <property type="match status" value="1"/>
</dbReference>
<dbReference type="InterPro" id="IPR037607">
    <property type="entry name" value="DGK"/>
</dbReference>
<evidence type="ECO:0000256" key="6">
    <source>
        <dbReference type="SAM" id="MobiDB-lite"/>
    </source>
</evidence>
<dbReference type="GO" id="GO:0007200">
    <property type="term" value="P:phospholipase C-activating G protein-coupled receptor signaling pathway"/>
    <property type="evidence" value="ECO:0007669"/>
    <property type="project" value="InterPro"/>
</dbReference>
<dbReference type="GO" id="GO:0005524">
    <property type="term" value="F:ATP binding"/>
    <property type="evidence" value="ECO:0007669"/>
    <property type="project" value="UniProtKB-KW"/>
</dbReference>
<dbReference type="InterPro" id="IPR000159">
    <property type="entry name" value="RA_dom"/>
</dbReference>
<dbReference type="InterPro" id="IPR000756">
    <property type="entry name" value="Diacylglycerol_kin_accessory"/>
</dbReference>
<dbReference type="PROSITE" id="PS50200">
    <property type="entry name" value="RA"/>
    <property type="match status" value="1"/>
</dbReference>
<reference evidence="9" key="1">
    <citation type="submission" date="2016-11" db="UniProtKB">
        <authorList>
            <consortium name="WormBaseParasite"/>
        </authorList>
    </citation>
    <scope>IDENTIFICATION</scope>
</reference>
<feature type="compositionally biased region" description="Basic residues" evidence="6">
    <location>
        <begin position="285"/>
        <end position="294"/>
    </location>
</feature>
<dbReference type="SMART" id="SM00045">
    <property type="entry name" value="DAGKa"/>
    <property type="match status" value="1"/>
</dbReference>
<dbReference type="WBParaSite" id="maker-unitig_25844-snap-gene-0.2-mRNA-1">
    <property type="protein sequence ID" value="maker-unitig_25844-snap-gene-0.2-mRNA-1"/>
    <property type="gene ID" value="maker-unitig_25844-snap-gene-0.2"/>
</dbReference>
<evidence type="ECO:0000256" key="3">
    <source>
        <dbReference type="ARBA" id="ARBA00022771"/>
    </source>
</evidence>